<feature type="region of interest" description="Disordered" evidence="1">
    <location>
        <begin position="435"/>
        <end position="465"/>
    </location>
</feature>
<feature type="region of interest" description="Disordered" evidence="1">
    <location>
        <begin position="309"/>
        <end position="330"/>
    </location>
</feature>
<dbReference type="PANTHER" id="PTHR28027:SF1">
    <property type="entry name" value="CAMP INDEPENDENT REGULATORY PROTEIN (AFU_ORTHOLOGUE AFUA_3G09640)"/>
    <property type="match status" value="1"/>
</dbReference>
<dbReference type="GO" id="GO:0003677">
    <property type="term" value="F:DNA binding"/>
    <property type="evidence" value="ECO:0007669"/>
    <property type="project" value="TreeGrafter"/>
</dbReference>
<evidence type="ECO:0000313" key="2">
    <source>
        <dbReference type="EMBL" id="ORX70323.1"/>
    </source>
</evidence>
<dbReference type="InterPro" id="IPR018608">
    <property type="entry name" value="Gti1/Pac2"/>
</dbReference>
<organism evidence="2 3">
    <name type="scientific">Linderina pennispora</name>
    <dbReference type="NCBI Taxonomy" id="61395"/>
    <lineage>
        <taxon>Eukaryota</taxon>
        <taxon>Fungi</taxon>
        <taxon>Fungi incertae sedis</taxon>
        <taxon>Zoopagomycota</taxon>
        <taxon>Kickxellomycotina</taxon>
        <taxon>Kickxellomycetes</taxon>
        <taxon>Kickxellales</taxon>
        <taxon>Kickxellaceae</taxon>
        <taxon>Linderina</taxon>
    </lineage>
</organism>
<accession>A0A1Y1W9X8</accession>
<protein>
    <recommendedName>
        <fullName evidence="4">Gti1/Pac2 family-domain-containing protein</fullName>
    </recommendedName>
</protein>
<dbReference type="Pfam" id="PF09729">
    <property type="entry name" value="Gti1_Pac2"/>
    <property type="match status" value="1"/>
</dbReference>
<dbReference type="Proteomes" id="UP000193922">
    <property type="component" value="Unassembled WGS sequence"/>
</dbReference>
<dbReference type="EMBL" id="MCFD01000006">
    <property type="protein sequence ID" value="ORX70323.1"/>
    <property type="molecule type" value="Genomic_DNA"/>
</dbReference>
<feature type="compositionally biased region" description="Low complexity" evidence="1">
    <location>
        <begin position="379"/>
        <end position="396"/>
    </location>
</feature>
<proteinExistence type="predicted"/>
<evidence type="ECO:0000256" key="1">
    <source>
        <dbReference type="SAM" id="MobiDB-lite"/>
    </source>
</evidence>
<gene>
    <name evidence="2" type="ORF">DL89DRAFT_267548</name>
</gene>
<dbReference type="OrthoDB" id="5572844at2759"/>
<comment type="caution">
    <text evidence="2">The sequence shown here is derived from an EMBL/GenBank/DDBJ whole genome shotgun (WGS) entry which is preliminary data.</text>
</comment>
<sequence>METYRGCIETTDDALLIFEACRLGMLQRVSRRLVEEERNCIQSGSVYVWDESESGIRRWTDGKRWSPSRVNGCFLIYTELEPKTAAASSPSKPGLVKKALSLFTAHASKLHLVCYYNKEDLNNGKLITPSQDPLLCKLPIPRSLYPDVIPELIHVASSHSISGYPMRADSYSRSSALSLYPVAQSSSLSSAQRCSGQSRSSALSSVAVGSDYLRNQYPLVHRQAPPQYLASQCASPQARPIRHQCHSGPVMHDTHQSPLFQPHYMVSVPAGSPQPTANKVNNHQTLAISKYDPISMPQGPRSAPLLRTETKQEQNSAIQQLQHQQQHHPAHPISELQYSATSRSGVINHRSMSQPVPPRSSISQSTEVLPLAMVPCQRSSTTTSMAGTSSSPSSSSVRLPPISDLFNAVEQISKRRPANAPSSVELSGARGRYMGEPWGRTSGLRSTIRGPGGYLSGNNDMAEHK</sequence>
<dbReference type="AlphaFoldDB" id="A0A1Y1W9X8"/>
<evidence type="ECO:0008006" key="4">
    <source>
        <dbReference type="Google" id="ProtNLM"/>
    </source>
</evidence>
<keyword evidence="3" id="KW-1185">Reference proteome</keyword>
<reference evidence="2 3" key="1">
    <citation type="submission" date="2016-07" db="EMBL/GenBank/DDBJ databases">
        <title>Pervasive Adenine N6-methylation of Active Genes in Fungi.</title>
        <authorList>
            <consortium name="DOE Joint Genome Institute"/>
            <person name="Mondo S.J."/>
            <person name="Dannebaum R.O."/>
            <person name="Kuo R.C."/>
            <person name="Labutti K."/>
            <person name="Haridas S."/>
            <person name="Kuo A."/>
            <person name="Salamov A."/>
            <person name="Ahrendt S.R."/>
            <person name="Lipzen A."/>
            <person name="Sullivan W."/>
            <person name="Andreopoulos W.B."/>
            <person name="Clum A."/>
            <person name="Lindquist E."/>
            <person name="Daum C."/>
            <person name="Ramamoorthy G.K."/>
            <person name="Gryganskyi A."/>
            <person name="Culley D."/>
            <person name="Magnuson J.K."/>
            <person name="James T.Y."/>
            <person name="O'Malley M.A."/>
            <person name="Stajich J.E."/>
            <person name="Spatafora J.W."/>
            <person name="Visel A."/>
            <person name="Grigoriev I.V."/>
        </authorList>
    </citation>
    <scope>NUCLEOTIDE SEQUENCE [LARGE SCALE GENOMIC DNA]</scope>
    <source>
        <strain evidence="2 3">ATCC 12442</strain>
    </source>
</reference>
<dbReference type="GeneID" id="63804188"/>
<evidence type="ECO:0000313" key="3">
    <source>
        <dbReference type="Proteomes" id="UP000193922"/>
    </source>
</evidence>
<dbReference type="RefSeq" id="XP_040743961.1">
    <property type="nucleotide sequence ID" value="XM_040887540.1"/>
</dbReference>
<dbReference type="PANTHER" id="PTHR28027">
    <property type="entry name" value="TRANSCRIPTIONAL REGULATOR MIT1"/>
    <property type="match status" value="1"/>
</dbReference>
<feature type="region of interest" description="Disordered" evidence="1">
    <location>
        <begin position="379"/>
        <end position="399"/>
    </location>
</feature>
<name>A0A1Y1W9X8_9FUNG</name>